<keyword evidence="3 4" id="KW-0975">Bacterial flagellum</keyword>
<feature type="domain" description="Flagellin N-terminal" evidence="5">
    <location>
        <begin position="18"/>
        <end position="131"/>
    </location>
</feature>
<dbReference type="EMBL" id="QRVL01000018">
    <property type="protein sequence ID" value="RGS37138.1"/>
    <property type="molecule type" value="Genomic_DNA"/>
</dbReference>
<evidence type="ECO:0000259" key="6">
    <source>
        <dbReference type="Pfam" id="PF00700"/>
    </source>
</evidence>
<protein>
    <recommendedName>
        <fullName evidence="2 4">Flagellin</fullName>
    </recommendedName>
</protein>
<sequence>MNGITSMQRSSTSYADYGKFASGKKVNRAADGAAELAIIQKQETQTRSYKAGENNIGAAKDMLNVADGAMSGITDYLQKIRELGVRASNTATITDAERTSIQAQIEQYKQGISDIAKQTSFNTKPLLDGTSQKYNIMTDATGNGMKITTADATLQALGIADFDVTKDFDLTQVDDALARVSAGRSGMGAQSNALEYAYRYSTNTRLNVTAGKSRLEDLDYGQAVSEQKKKQTLQQYAFFMQKKQMEQRTRAAANFLVS</sequence>
<evidence type="ECO:0000256" key="3">
    <source>
        <dbReference type="ARBA" id="ARBA00023143"/>
    </source>
</evidence>
<comment type="caution">
    <text evidence="7">The sequence shown here is derived from an EMBL/GenBank/DDBJ whole genome shotgun (WGS) entry which is preliminary data.</text>
</comment>
<organism evidence="7 8">
    <name type="scientific">Roseburia hominis</name>
    <dbReference type="NCBI Taxonomy" id="301301"/>
    <lineage>
        <taxon>Bacteria</taxon>
        <taxon>Bacillati</taxon>
        <taxon>Bacillota</taxon>
        <taxon>Clostridia</taxon>
        <taxon>Lachnospirales</taxon>
        <taxon>Lachnospiraceae</taxon>
        <taxon>Roseburia</taxon>
    </lineage>
</organism>
<proteinExistence type="inferred from homology"/>
<gene>
    <name evidence="7" type="ORF">DWX93_14705</name>
</gene>
<dbReference type="Pfam" id="PF00700">
    <property type="entry name" value="Flagellin_C"/>
    <property type="match status" value="1"/>
</dbReference>
<comment type="similarity">
    <text evidence="1 4">Belongs to the bacterial flagellin family.</text>
</comment>
<dbReference type="SUPFAM" id="SSF64518">
    <property type="entry name" value="Phase 1 flagellin"/>
    <property type="match status" value="1"/>
</dbReference>
<dbReference type="InterPro" id="IPR046358">
    <property type="entry name" value="Flagellin_C"/>
</dbReference>
<evidence type="ECO:0000313" key="8">
    <source>
        <dbReference type="Proteomes" id="UP000266172"/>
    </source>
</evidence>
<evidence type="ECO:0000259" key="5">
    <source>
        <dbReference type="Pfam" id="PF00669"/>
    </source>
</evidence>
<dbReference type="PANTHER" id="PTHR42792">
    <property type="entry name" value="FLAGELLIN"/>
    <property type="match status" value="1"/>
</dbReference>
<dbReference type="InterPro" id="IPR001029">
    <property type="entry name" value="Flagellin_N"/>
</dbReference>
<feature type="domain" description="Flagellin C-terminal" evidence="6">
    <location>
        <begin position="171"/>
        <end position="240"/>
    </location>
</feature>
<reference evidence="7 8" key="1">
    <citation type="submission" date="2018-08" db="EMBL/GenBank/DDBJ databases">
        <title>A genome reference for cultivated species of the human gut microbiota.</title>
        <authorList>
            <person name="Zou Y."/>
            <person name="Xue W."/>
            <person name="Luo G."/>
        </authorList>
    </citation>
    <scope>NUCLEOTIDE SEQUENCE [LARGE SCALE GENOMIC DNA]</scope>
    <source>
        <strain evidence="7 8">AF22-12AC</strain>
    </source>
</reference>
<dbReference type="PRINTS" id="PR00207">
    <property type="entry name" value="FLAGELLIN"/>
</dbReference>
<keyword evidence="7" id="KW-0966">Cell projection</keyword>
<keyword evidence="4" id="KW-0964">Secreted</keyword>
<evidence type="ECO:0000313" key="7">
    <source>
        <dbReference type="EMBL" id="RGS37138.1"/>
    </source>
</evidence>
<dbReference type="Gene3D" id="1.20.1330.10">
    <property type="entry name" value="f41 fragment of flagellin, N-terminal domain"/>
    <property type="match status" value="1"/>
</dbReference>
<accession>A0A395V5T5</accession>
<dbReference type="GO" id="GO:0009288">
    <property type="term" value="C:bacterial-type flagellum"/>
    <property type="evidence" value="ECO:0007669"/>
    <property type="project" value="UniProtKB-SubCell"/>
</dbReference>
<dbReference type="InterPro" id="IPR001492">
    <property type="entry name" value="Flagellin"/>
</dbReference>
<comment type="subcellular location">
    <subcellularLocation>
        <location evidence="4">Secreted</location>
    </subcellularLocation>
    <subcellularLocation>
        <location evidence="4">Bacterial flagellum</location>
    </subcellularLocation>
</comment>
<evidence type="ECO:0000256" key="4">
    <source>
        <dbReference type="RuleBase" id="RU362073"/>
    </source>
</evidence>
<dbReference type="RefSeq" id="WP_118098231.1">
    <property type="nucleotide sequence ID" value="NZ_CBCSQR010000004.1"/>
</dbReference>
<keyword evidence="7" id="KW-0969">Cilium</keyword>
<evidence type="ECO:0000256" key="1">
    <source>
        <dbReference type="ARBA" id="ARBA00005709"/>
    </source>
</evidence>
<dbReference type="AlphaFoldDB" id="A0A395V5T5"/>
<dbReference type="PANTHER" id="PTHR42792:SF2">
    <property type="entry name" value="FLAGELLIN"/>
    <property type="match status" value="1"/>
</dbReference>
<name>A0A395V5T5_9FIRM</name>
<dbReference type="GO" id="GO:0005576">
    <property type="term" value="C:extracellular region"/>
    <property type="evidence" value="ECO:0007669"/>
    <property type="project" value="UniProtKB-SubCell"/>
</dbReference>
<dbReference type="Proteomes" id="UP000266172">
    <property type="component" value="Unassembled WGS sequence"/>
</dbReference>
<dbReference type="GO" id="GO:0005198">
    <property type="term" value="F:structural molecule activity"/>
    <property type="evidence" value="ECO:0007669"/>
    <property type="project" value="UniProtKB-UniRule"/>
</dbReference>
<dbReference type="Pfam" id="PF00669">
    <property type="entry name" value="Flagellin_N"/>
    <property type="match status" value="1"/>
</dbReference>
<comment type="function">
    <text evidence="4">Flagellin is the subunit protein which polymerizes to form the filaments of bacterial flagella.</text>
</comment>
<keyword evidence="7" id="KW-0282">Flagellum</keyword>
<evidence type="ECO:0000256" key="2">
    <source>
        <dbReference type="ARBA" id="ARBA00020110"/>
    </source>
</evidence>